<dbReference type="Pfam" id="PF00534">
    <property type="entry name" value="Glycos_transf_1"/>
    <property type="match status" value="1"/>
</dbReference>
<dbReference type="InterPro" id="IPR001296">
    <property type="entry name" value="Glyco_trans_1"/>
</dbReference>
<protein>
    <submittedName>
        <fullName evidence="3">Glycosyltransferase family 1 protein</fullName>
    </submittedName>
</protein>
<keyword evidence="3" id="KW-0808">Transferase</keyword>
<evidence type="ECO:0000313" key="3">
    <source>
        <dbReference type="EMBL" id="RRR71006.1"/>
    </source>
</evidence>
<dbReference type="CDD" id="cd03801">
    <property type="entry name" value="GT4_PimA-like"/>
    <property type="match status" value="1"/>
</dbReference>
<feature type="domain" description="Glycosyl transferase family 1" evidence="1">
    <location>
        <begin position="207"/>
        <end position="374"/>
    </location>
</feature>
<gene>
    <name evidence="3" type="ORF">EI684_12155</name>
</gene>
<evidence type="ECO:0000313" key="4">
    <source>
        <dbReference type="Proteomes" id="UP000280307"/>
    </source>
</evidence>
<dbReference type="Pfam" id="PF13579">
    <property type="entry name" value="Glyco_trans_4_4"/>
    <property type="match status" value="1"/>
</dbReference>
<dbReference type="InterPro" id="IPR028098">
    <property type="entry name" value="Glyco_trans_4-like_N"/>
</dbReference>
<dbReference type="Gene3D" id="3.40.50.2000">
    <property type="entry name" value="Glycogen Phosphorylase B"/>
    <property type="match status" value="2"/>
</dbReference>
<organism evidence="3 4">
    <name type="scientific">Candidatus Viridilinea halotolerans</name>
    <dbReference type="NCBI Taxonomy" id="2491704"/>
    <lineage>
        <taxon>Bacteria</taxon>
        <taxon>Bacillati</taxon>
        <taxon>Chloroflexota</taxon>
        <taxon>Chloroflexia</taxon>
        <taxon>Chloroflexales</taxon>
        <taxon>Chloroflexineae</taxon>
        <taxon>Oscillochloridaceae</taxon>
        <taxon>Candidatus Viridilinea</taxon>
    </lineage>
</organism>
<dbReference type="Proteomes" id="UP000280307">
    <property type="component" value="Unassembled WGS sequence"/>
</dbReference>
<dbReference type="AlphaFoldDB" id="A0A426TYG4"/>
<dbReference type="EMBL" id="RSAS01000477">
    <property type="protein sequence ID" value="RRR71006.1"/>
    <property type="molecule type" value="Genomic_DNA"/>
</dbReference>
<feature type="domain" description="Glycosyltransferase subfamily 4-like N-terminal" evidence="2">
    <location>
        <begin position="20"/>
        <end position="188"/>
    </location>
</feature>
<dbReference type="PANTHER" id="PTHR45947">
    <property type="entry name" value="SULFOQUINOVOSYL TRANSFERASE SQD2"/>
    <property type="match status" value="1"/>
</dbReference>
<evidence type="ECO:0000259" key="1">
    <source>
        <dbReference type="Pfam" id="PF00534"/>
    </source>
</evidence>
<sequence length="418" mass="46336">MAYNVLMIASTSFFSDYGNHVRIWEETRALQRRGHRLVLASYHNGDDMPGLDIRRSWDVPWIKRAVVGSSRHKLYLDVGLAWRALRVALKLRPSMIHAHTHEAAAIGLPLRQLLGVPLILDYQGSMTSEMLDHGFLSRSSRLYRPVHGLEQTLNRAADAIMTSTHNAAAQLRATGVVPTEHIHAVPDGVDTERFRPYDGSAAWAAQRAELRAQLGIPTDRRIIVYIGLLAPYQGTNLLIETARMLCARRPEVHFLIMGHPDPQSYRRYAESLGVAGNVTLPGRIIYRDLHSYLALGDVAVAPKMSLTEGNGKIANYMAMGLPTVAFATPVAREILGDTGLYAQMGSAEDLAARLEQALDDRELAGRLGAAARRRAVAEFSWERAARTIEAIYAEAHARRKAPREQAIAPSRRVGRHGE</sequence>
<dbReference type="SUPFAM" id="SSF53756">
    <property type="entry name" value="UDP-Glycosyltransferase/glycogen phosphorylase"/>
    <property type="match status" value="1"/>
</dbReference>
<proteinExistence type="predicted"/>
<accession>A0A426TYG4</accession>
<reference evidence="3 4" key="1">
    <citation type="submission" date="2018-12" db="EMBL/GenBank/DDBJ databases">
        <title>Genome Sequence of Candidatus Viridilinea halotolerans isolated from saline sulfide-rich spring.</title>
        <authorList>
            <person name="Grouzdev D.S."/>
            <person name="Burganskaya E.I."/>
            <person name="Krutkina M.S."/>
            <person name="Sukhacheva M.V."/>
            <person name="Gorlenko V.M."/>
        </authorList>
    </citation>
    <scope>NUCLEOTIDE SEQUENCE [LARGE SCALE GENOMIC DNA]</scope>
    <source>
        <strain evidence="3">Chok-6</strain>
    </source>
</reference>
<name>A0A426TYG4_9CHLR</name>
<dbReference type="PANTHER" id="PTHR45947:SF3">
    <property type="entry name" value="SULFOQUINOVOSYL TRANSFERASE SQD2"/>
    <property type="match status" value="1"/>
</dbReference>
<evidence type="ECO:0000259" key="2">
    <source>
        <dbReference type="Pfam" id="PF13579"/>
    </source>
</evidence>
<dbReference type="GO" id="GO:0016757">
    <property type="term" value="F:glycosyltransferase activity"/>
    <property type="evidence" value="ECO:0007669"/>
    <property type="project" value="InterPro"/>
</dbReference>
<dbReference type="InterPro" id="IPR050194">
    <property type="entry name" value="Glycosyltransferase_grp1"/>
</dbReference>
<comment type="caution">
    <text evidence="3">The sequence shown here is derived from an EMBL/GenBank/DDBJ whole genome shotgun (WGS) entry which is preliminary data.</text>
</comment>